<sequence>MALDRLYQQVILDHNRCPRHFGRLAGATHSARGRDGLCGDDILVELRVSEGRVKEAMFSGTACAITTASASMLMEWLAGRSAVAVEEAGERFRQLLGNASLPDDPVLGEINCLRAVGQFPARVRNARLPWQTVVKALSSKA</sequence>
<dbReference type="Gene3D" id="3.90.1010.10">
    <property type="match status" value="1"/>
</dbReference>
<dbReference type="SUPFAM" id="SSF82649">
    <property type="entry name" value="SufE/NifU"/>
    <property type="match status" value="1"/>
</dbReference>
<proteinExistence type="predicted"/>
<evidence type="ECO:0000259" key="1">
    <source>
        <dbReference type="Pfam" id="PF01592"/>
    </source>
</evidence>
<evidence type="ECO:0000313" key="2">
    <source>
        <dbReference type="EMBL" id="NDY96571.1"/>
    </source>
</evidence>
<dbReference type="GO" id="GO:0016226">
    <property type="term" value="P:iron-sulfur cluster assembly"/>
    <property type="evidence" value="ECO:0007669"/>
    <property type="project" value="InterPro"/>
</dbReference>
<dbReference type="NCBIfam" id="TIGR01994">
    <property type="entry name" value="SUF_scaf_2"/>
    <property type="match status" value="1"/>
</dbReference>
<reference evidence="2 3" key="1">
    <citation type="submission" date="2020-02" db="EMBL/GenBank/DDBJ databases">
        <authorList>
            <person name="Zhang X.-Y."/>
        </authorList>
    </citation>
    <scope>NUCLEOTIDE SEQUENCE [LARGE SCALE GENOMIC DNA]</scope>
    <source>
        <strain evidence="2 3">C33</strain>
    </source>
</reference>
<comment type="caution">
    <text evidence="2">The sequence shown here is derived from an EMBL/GenBank/DDBJ whole genome shotgun (WGS) entry which is preliminary data.</text>
</comment>
<name>A0A845V8T3_9GAMM</name>
<dbReference type="InterPro" id="IPR002871">
    <property type="entry name" value="NIF_FeS_clus_asmbl_NifU_N"/>
</dbReference>
<dbReference type="Pfam" id="PF01592">
    <property type="entry name" value="NifU_N"/>
    <property type="match status" value="1"/>
</dbReference>
<feature type="domain" description="NIF system FeS cluster assembly NifU N-terminal" evidence="1">
    <location>
        <begin position="7"/>
        <end position="123"/>
    </location>
</feature>
<dbReference type="GO" id="GO:0005506">
    <property type="term" value="F:iron ion binding"/>
    <property type="evidence" value="ECO:0007669"/>
    <property type="project" value="InterPro"/>
</dbReference>
<accession>A0A845V8T3</accession>
<organism evidence="2 3">
    <name type="scientific">Wenzhouxiangella limi</name>
    <dbReference type="NCBI Taxonomy" id="2707351"/>
    <lineage>
        <taxon>Bacteria</taxon>
        <taxon>Pseudomonadati</taxon>
        <taxon>Pseudomonadota</taxon>
        <taxon>Gammaproteobacteria</taxon>
        <taxon>Chromatiales</taxon>
        <taxon>Wenzhouxiangellaceae</taxon>
        <taxon>Wenzhouxiangella</taxon>
    </lineage>
</organism>
<protein>
    <submittedName>
        <fullName evidence="2">SUF system NifU family Fe-S cluster assembly protein</fullName>
    </submittedName>
</protein>
<keyword evidence="3" id="KW-1185">Reference proteome</keyword>
<dbReference type="GO" id="GO:0051536">
    <property type="term" value="F:iron-sulfur cluster binding"/>
    <property type="evidence" value="ECO:0007669"/>
    <property type="project" value="InterPro"/>
</dbReference>
<dbReference type="EMBL" id="JAAGSC010000043">
    <property type="protein sequence ID" value="NDY96571.1"/>
    <property type="molecule type" value="Genomic_DNA"/>
</dbReference>
<dbReference type="AlphaFoldDB" id="A0A845V8T3"/>
<dbReference type="CDD" id="cd06664">
    <property type="entry name" value="IscU_like"/>
    <property type="match status" value="1"/>
</dbReference>
<evidence type="ECO:0000313" key="3">
    <source>
        <dbReference type="Proteomes" id="UP000484885"/>
    </source>
</evidence>
<gene>
    <name evidence="2" type="ORF">G3I74_12595</name>
</gene>
<dbReference type="Proteomes" id="UP000484885">
    <property type="component" value="Unassembled WGS sequence"/>
</dbReference>
<dbReference type="RefSeq" id="WP_164211961.1">
    <property type="nucleotide sequence ID" value="NZ_JAAGSC010000043.1"/>
</dbReference>